<sequence length="211" mass="22420">MPSSPTSSNVSAQPLNSSDLESDLLNHLASTHALDDLHTNLLSTLQRLGWTEKIRRLSTELLRANRCERFDDVVEAVVASAQGRSHPFLVDSDSENSSGARANHTHNANGDVDGVEGNGGYSFENADVRIPSVVVEQGYRAIKDLLREVVILEDEGDGAGSSSGPTSSSGNIAVEVVGESAAKRQGDKPINGDTSPTKKGDKKVKQGKQTK</sequence>
<evidence type="ECO:0000313" key="2">
    <source>
        <dbReference type="EMBL" id="RDW79151.1"/>
    </source>
</evidence>
<dbReference type="AlphaFoldDB" id="A0A3D8RZ90"/>
<dbReference type="GeneID" id="38116373"/>
<dbReference type="InterPro" id="IPR038212">
    <property type="entry name" value="TF_EnY2_sf"/>
</dbReference>
<dbReference type="Gene3D" id="1.10.246.140">
    <property type="match status" value="1"/>
</dbReference>
<feature type="region of interest" description="Disordered" evidence="1">
    <location>
        <begin position="156"/>
        <end position="211"/>
    </location>
</feature>
<name>A0A3D8RZ90_9EURO</name>
<proteinExistence type="predicted"/>
<feature type="compositionally biased region" description="Polar residues" evidence="1">
    <location>
        <begin position="95"/>
        <end position="108"/>
    </location>
</feature>
<feature type="compositionally biased region" description="Basic residues" evidence="1">
    <location>
        <begin position="200"/>
        <end position="211"/>
    </location>
</feature>
<keyword evidence="3" id="KW-1185">Reference proteome</keyword>
<protein>
    <submittedName>
        <fullName evidence="2">Uncharacterized protein</fullName>
    </submittedName>
</protein>
<dbReference type="EMBL" id="PVWQ01000006">
    <property type="protein sequence ID" value="RDW79151.1"/>
    <property type="molecule type" value="Genomic_DNA"/>
</dbReference>
<dbReference type="Proteomes" id="UP000256690">
    <property type="component" value="Unassembled WGS sequence"/>
</dbReference>
<gene>
    <name evidence="2" type="ORF">DSM5745_06003</name>
</gene>
<organism evidence="2 3">
    <name type="scientific">Aspergillus mulundensis</name>
    <dbReference type="NCBI Taxonomy" id="1810919"/>
    <lineage>
        <taxon>Eukaryota</taxon>
        <taxon>Fungi</taxon>
        <taxon>Dikarya</taxon>
        <taxon>Ascomycota</taxon>
        <taxon>Pezizomycotina</taxon>
        <taxon>Eurotiomycetes</taxon>
        <taxon>Eurotiomycetidae</taxon>
        <taxon>Eurotiales</taxon>
        <taxon>Aspergillaceae</taxon>
        <taxon>Aspergillus</taxon>
        <taxon>Aspergillus subgen. Nidulantes</taxon>
    </lineage>
</organism>
<feature type="region of interest" description="Disordered" evidence="1">
    <location>
        <begin position="88"/>
        <end position="114"/>
    </location>
</feature>
<dbReference type="RefSeq" id="XP_026603851.1">
    <property type="nucleotide sequence ID" value="XM_026748019.1"/>
</dbReference>
<dbReference type="STRING" id="1810919.A0A3D8RZ90"/>
<feature type="compositionally biased region" description="Low complexity" evidence="1">
    <location>
        <begin position="160"/>
        <end position="170"/>
    </location>
</feature>
<evidence type="ECO:0000313" key="3">
    <source>
        <dbReference type="Proteomes" id="UP000256690"/>
    </source>
</evidence>
<comment type="caution">
    <text evidence="2">The sequence shown here is derived from an EMBL/GenBank/DDBJ whole genome shotgun (WGS) entry which is preliminary data.</text>
</comment>
<accession>A0A3D8RZ90</accession>
<dbReference type="OrthoDB" id="5355007at2759"/>
<evidence type="ECO:0000256" key="1">
    <source>
        <dbReference type="SAM" id="MobiDB-lite"/>
    </source>
</evidence>
<reference evidence="2 3" key="1">
    <citation type="journal article" date="2018" name="IMA Fungus">
        <title>IMA Genome-F 9: Draft genome sequence of Annulohypoxylon stygium, Aspergillus mulundensis, Berkeleyomyces basicola (syn. Thielaviopsis basicola), Ceratocystis smalleyi, two Cercospora beticola strains, Coleophoma cylindrospora, Fusarium fracticaudum, Phialophora cf. hyalina, and Morchella septimelata.</title>
        <authorList>
            <person name="Wingfield B.D."/>
            <person name="Bills G.F."/>
            <person name="Dong Y."/>
            <person name="Huang W."/>
            <person name="Nel W.J."/>
            <person name="Swalarsk-Parry B.S."/>
            <person name="Vaghefi N."/>
            <person name="Wilken P.M."/>
            <person name="An Z."/>
            <person name="de Beer Z.W."/>
            <person name="De Vos L."/>
            <person name="Chen L."/>
            <person name="Duong T.A."/>
            <person name="Gao Y."/>
            <person name="Hammerbacher A."/>
            <person name="Kikkert J.R."/>
            <person name="Li Y."/>
            <person name="Li H."/>
            <person name="Li K."/>
            <person name="Li Q."/>
            <person name="Liu X."/>
            <person name="Ma X."/>
            <person name="Naidoo K."/>
            <person name="Pethybridge S.J."/>
            <person name="Sun J."/>
            <person name="Steenkamp E.T."/>
            <person name="van der Nest M.A."/>
            <person name="van Wyk S."/>
            <person name="Wingfield M.J."/>
            <person name="Xiong C."/>
            <person name="Yue Q."/>
            <person name="Zhang X."/>
        </authorList>
    </citation>
    <scope>NUCLEOTIDE SEQUENCE [LARGE SCALE GENOMIC DNA]</scope>
    <source>
        <strain evidence="2 3">DSM 5745</strain>
    </source>
</reference>